<dbReference type="PANTHER" id="PTHR10039:SF14">
    <property type="entry name" value="NACHT DOMAIN-CONTAINING PROTEIN"/>
    <property type="match status" value="1"/>
</dbReference>
<gene>
    <name evidence="5" type="primary">ANK3-3</name>
    <name evidence="5" type="ORF">C8035_v009999</name>
</gene>
<comment type="caution">
    <text evidence="5">The sequence shown here is derived from an EMBL/GenBank/DDBJ whole genome shotgun (WGS) entry which is preliminary data.</text>
</comment>
<dbReference type="Gene3D" id="1.25.40.20">
    <property type="entry name" value="Ankyrin repeat-containing domain"/>
    <property type="match status" value="3"/>
</dbReference>
<dbReference type="SMART" id="SM00248">
    <property type="entry name" value="ANK"/>
    <property type="match status" value="10"/>
</dbReference>
<reference evidence="5 6" key="1">
    <citation type="submission" date="2018-11" db="EMBL/GenBank/DDBJ databases">
        <title>Genome sequence and assembly of Colletotrichum spinosum.</title>
        <authorList>
            <person name="Gan P."/>
            <person name="Shirasu K."/>
        </authorList>
    </citation>
    <scope>NUCLEOTIDE SEQUENCE [LARGE SCALE GENOMIC DNA]</scope>
    <source>
        <strain evidence="5 6">CBS 515.97</strain>
    </source>
</reference>
<evidence type="ECO:0000313" key="6">
    <source>
        <dbReference type="Proteomes" id="UP000295083"/>
    </source>
</evidence>
<dbReference type="Gene3D" id="3.40.50.300">
    <property type="entry name" value="P-loop containing nucleotide triphosphate hydrolases"/>
    <property type="match status" value="1"/>
</dbReference>
<name>A0A4V3HSA9_9PEZI</name>
<evidence type="ECO:0000259" key="4">
    <source>
        <dbReference type="Pfam" id="PF24883"/>
    </source>
</evidence>
<dbReference type="Proteomes" id="UP000295083">
    <property type="component" value="Unassembled WGS sequence"/>
</dbReference>
<feature type="domain" description="Nephrocystin 3-like N-terminal" evidence="4">
    <location>
        <begin position="307"/>
        <end position="477"/>
    </location>
</feature>
<dbReference type="InterPro" id="IPR036770">
    <property type="entry name" value="Ankyrin_rpt-contain_sf"/>
</dbReference>
<dbReference type="InterPro" id="IPR027417">
    <property type="entry name" value="P-loop_NTPase"/>
</dbReference>
<dbReference type="PROSITE" id="PS50088">
    <property type="entry name" value="ANK_REPEAT"/>
    <property type="match status" value="4"/>
</dbReference>
<dbReference type="InterPro" id="IPR002110">
    <property type="entry name" value="Ankyrin_rpt"/>
</dbReference>
<dbReference type="PANTHER" id="PTHR10039">
    <property type="entry name" value="AMELOGENIN"/>
    <property type="match status" value="1"/>
</dbReference>
<dbReference type="EMBL" id="QAPG01000045">
    <property type="protein sequence ID" value="TDZ35099.1"/>
    <property type="molecule type" value="Genomic_DNA"/>
</dbReference>
<keyword evidence="1" id="KW-0677">Repeat</keyword>
<evidence type="ECO:0000256" key="3">
    <source>
        <dbReference type="SAM" id="MobiDB-lite"/>
    </source>
</evidence>
<evidence type="ECO:0000256" key="2">
    <source>
        <dbReference type="PROSITE-ProRule" id="PRU00023"/>
    </source>
</evidence>
<dbReference type="SUPFAM" id="SSF52540">
    <property type="entry name" value="P-loop containing nucleoside triphosphate hydrolases"/>
    <property type="match status" value="1"/>
</dbReference>
<feature type="region of interest" description="Disordered" evidence="3">
    <location>
        <begin position="1"/>
        <end position="25"/>
    </location>
</feature>
<dbReference type="Pfam" id="PF24883">
    <property type="entry name" value="NPHP3_N"/>
    <property type="match status" value="1"/>
</dbReference>
<accession>A0A4V3HSA9</accession>
<evidence type="ECO:0000313" key="5">
    <source>
        <dbReference type="EMBL" id="TDZ35099.1"/>
    </source>
</evidence>
<dbReference type="InterPro" id="IPR056884">
    <property type="entry name" value="NPHP3-like_N"/>
</dbReference>
<feature type="compositionally biased region" description="Acidic residues" evidence="3">
    <location>
        <begin position="1570"/>
        <end position="1580"/>
    </location>
</feature>
<protein>
    <submittedName>
        <fullName evidence="5">Ankyrin-3</fullName>
    </submittedName>
</protein>
<dbReference type="Pfam" id="PF12796">
    <property type="entry name" value="Ank_2"/>
    <property type="match status" value="3"/>
</dbReference>
<dbReference type="PROSITE" id="PS50297">
    <property type="entry name" value="ANK_REP_REGION"/>
    <property type="match status" value="4"/>
</dbReference>
<feature type="region of interest" description="Disordered" evidence="3">
    <location>
        <begin position="1552"/>
        <end position="1580"/>
    </location>
</feature>
<organism evidence="5 6">
    <name type="scientific">Colletotrichum spinosum</name>
    <dbReference type="NCBI Taxonomy" id="1347390"/>
    <lineage>
        <taxon>Eukaryota</taxon>
        <taxon>Fungi</taxon>
        <taxon>Dikarya</taxon>
        <taxon>Ascomycota</taxon>
        <taxon>Pezizomycotina</taxon>
        <taxon>Sordariomycetes</taxon>
        <taxon>Hypocreomycetidae</taxon>
        <taxon>Glomerellales</taxon>
        <taxon>Glomerellaceae</taxon>
        <taxon>Colletotrichum</taxon>
        <taxon>Colletotrichum orbiculare species complex</taxon>
    </lineage>
</organism>
<feature type="repeat" description="ANK" evidence="2">
    <location>
        <begin position="974"/>
        <end position="1006"/>
    </location>
</feature>
<dbReference type="Pfam" id="PF00023">
    <property type="entry name" value="Ank"/>
    <property type="match status" value="1"/>
</dbReference>
<proteinExistence type="predicted"/>
<keyword evidence="2" id="KW-0040">ANK repeat</keyword>
<keyword evidence="6" id="KW-1185">Reference proteome</keyword>
<feature type="repeat" description="ANK" evidence="2">
    <location>
        <begin position="1146"/>
        <end position="1178"/>
    </location>
</feature>
<feature type="repeat" description="ANK" evidence="2">
    <location>
        <begin position="1007"/>
        <end position="1039"/>
    </location>
</feature>
<feature type="repeat" description="ANK" evidence="2">
    <location>
        <begin position="887"/>
        <end position="919"/>
    </location>
</feature>
<evidence type="ECO:0000256" key="1">
    <source>
        <dbReference type="ARBA" id="ARBA00022737"/>
    </source>
</evidence>
<sequence>MNSRQGSWPVPGRPRSSVVTAANSDDADDAQNALNFWASEARKLPEDQRAFFFDGHQAGSYSDYVEVLKDAVQQKADRSLVMRFSKKMLPVYHLANSIAPIASSASQLNPMPASLVLGGVTCILSISVSFDQYQSKIIETLEYMVDAVDNVNLYRDKKMFDSDAGVKTCETRLATDILEFCVTVANMFYNKQGKSKNSIRTALKMQGNPFEADLSQIKTKFEAHLQALEAQRQVVRSDWAKSTKEGVAQLLDSGYREKDKAAEAEALRRNKEEIKERQRQQRRFLEWLPAFDFSGSQEDHFERRVEGSGSWLIEHEAFRSWRESSPSTLLWVYGKPGSGKSHLAAKAIDDLSHESSRMSGSALAYVYCSSISSNKGTHFGGMLASILAQLCRQLPLSDDFGHLIPRKDYGEGSGPTRREMRNGIAQALSKFQTSHIVIDGLDECHDWENDHFREFCAFILELTSPLSRSTKVLILSRPSYAEIERIVAGFPRIQVDNGANLPDLEHYISQKVEEVLRDPYEDERSEFRGIRDQLLKNSAGTFLWPDRKLSHLKEIGSIEDMSNAMENSTGGLEDLYRQDIERILAKPSRFIRERAMHALLWITNSRRPLSKAELFEALSVKHGQTGLNVRQRLSSGTPLCTECADLIVEKDGAFHLYHPSLKDFLVAEYQTIPGYNVLQRNADERLVEVCLTYLNFDVFRSTNVNSERELESVMKSFPLLQYASRNWGYHFLLAGENRDDGNLVQQLLRLFLQAEAAMSLSLQVILPAEWAFPYLGQPAGTPTALHIFAAHNLVGLAKSLTDSEHLVDCPDRALLRPIHYATIMENEEMALWLLHRYQTHFERSRIIRHLLPDDEFSFLHRFAKYDWDEGIALLLSFGCDCNAAGLRGLTPLHRAAFSGATKAVEVLLNAGADPTVLDGMGYTPLGNAVLSQNVEAISRESGETPVFIALKQWHKMVAGYLIKSGADCTTPNVDGMTPLHHAAHLGDVSLAEDLLEHGSDPSVKDLDGFTPLMNAVDYGRLEVVRLLLAKDPTASSVRTNDGTSCIHLAARGDSTHVLKVILDASPELALEVNDGGFDAMCWAARSGRLEAIMLLADHGLSINGASDSLETPIEIAITCGFMDLARELIKRGADLVVDRVADVNYDQRTSLIIAAMDGRKQAAAFLLEHGADPYLRDAHGFCAADCFVMNGWTQDSPQFQSPDYKPLDRSTQLAILRHTIVDTSEKIITQKRSSTNEAGSLPVHILLLKELELSALRVVKVMEAFRHDDGRKISTCLRSVALTEDWIEAILSSYRQLVSDRNLAEERLFDTLPEYNPPVYTYEFVSLLEDIREFQWSPADESTLPKQQERDAKMESIARGLNEVYDGFRPNYNPAPFFYHGHRYIRIDNERSEAETSQYLDDNNELRASFFEDVIAYYANVNIDEIDDLITHDSLPVCSNRREADDDRIRKALRTVDDEAIPRLMEKTIGQYWVDRSFEQLWEKLKPLYEKRETLGEDTADLQTVDEEIQLYEVAWKMVHAMLDLPFERTVSEEKHDRQEKRKEAWRIAFGEEVASDDGSDDSWHTADDGALEEEDGDDA</sequence>
<dbReference type="SUPFAM" id="SSF48403">
    <property type="entry name" value="Ankyrin repeat"/>
    <property type="match status" value="1"/>
</dbReference>